<evidence type="ECO:0000313" key="5">
    <source>
        <dbReference type="EMBL" id="TMV09857.1"/>
    </source>
</evidence>
<evidence type="ECO:0000256" key="3">
    <source>
        <dbReference type="ARBA" id="ARBA00023163"/>
    </source>
</evidence>
<dbReference type="Gene3D" id="2.10.109.10">
    <property type="entry name" value="Umud Fragment, subunit A"/>
    <property type="match status" value="1"/>
</dbReference>
<evidence type="ECO:0000256" key="1">
    <source>
        <dbReference type="ARBA" id="ARBA00023015"/>
    </source>
</evidence>
<dbReference type="PANTHER" id="PTHR40661">
    <property type="match status" value="1"/>
</dbReference>
<proteinExistence type="predicted"/>
<gene>
    <name evidence="5" type="ORF">FGK63_01950</name>
</gene>
<dbReference type="Gene3D" id="1.10.260.40">
    <property type="entry name" value="lambda repressor-like DNA-binding domains"/>
    <property type="match status" value="1"/>
</dbReference>
<accession>A0ABY2X3A1</accession>
<dbReference type="InterPro" id="IPR036286">
    <property type="entry name" value="LexA/Signal_pep-like_sf"/>
</dbReference>
<dbReference type="SUPFAM" id="SSF47413">
    <property type="entry name" value="lambda repressor-like DNA-binding domains"/>
    <property type="match status" value="1"/>
</dbReference>
<keyword evidence="3" id="KW-0804">Transcription</keyword>
<dbReference type="InterPro" id="IPR039418">
    <property type="entry name" value="LexA-like"/>
</dbReference>
<reference evidence="5 6" key="1">
    <citation type="submission" date="2019-05" db="EMBL/GenBank/DDBJ databases">
        <title>Ruegeria sp. nov., isolated from tidal flat.</title>
        <authorList>
            <person name="Kim W."/>
        </authorList>
    </citation>
    <scope>NUCLEOTIDE SEQUENCE [LARGE SCALE GENOMIC DNA]</scope>
    <source>
        <strain evidence="5 6">CAU 1488</strain>
    </source>
</reference>
<dbReference type="PROSITE" id="PS50943">
    <property type="entry name" value="HTH_CROC1"/>
    <property type="match status" value="1"/>
</dbReference>
<comment type="caution">
    <text evidence="5">The sequence shown here is derived from an EMBL/GenBank/DDBJ whole genome shotgun (WGS) entry which is preliminary data.</text>
</comment>
<dbReference type="CDD" id="cd00093">
    <property type="entry name" value="HTH_XRE"/>
    <property type="match status" value="1"/>
</dbReference>
<dbReference type="InterPro" id="IPR015927">
    <property type="entry name" value="Peptidase_S24_S26A/B/C"/>
</dbReference>
<organism evidence="5 6">
    <name type="scientific">Ruegeria sediminis</name>
    <dbReference type="NCBI Taxonomy" id="2583820"/>
    <lineage>
        <taxon>Bacteria</taxon>
        <taxon>Pseudomonadati</taxon>
        <taxon>Pseudomonadota</taxon>
        <taxon>Alphaproteobacteria</taxon>
        <taxon>Rhodobacterales</taxon>
        <taxon>Roseobacteraceae</taxon>
        <taxon>Ruegeria</taxon>
    </lineage>
</organism>
<dbReference type="Proteomes" id="UP001193035">
    <property type="component" value="Unassembled WGS sequence"/>
</dbReference>
<evidence type="ECO:0000256" key="2">
    <source>
        <dbReference type="ARBA" id="ARBA00023125"/>
    </source>
</evidence>
<keyword evidence="1" id="KW-0805">Transcription regulation</keyword>
<dbReference type="InterPro" id="IPR010982">
    <property type="entry name" value="Lambda_DNA-bd_dom_sf"/>
</dbReference>
<dbReference type="SUPFAM" id="SSF51306">
    <property type="entry name" value="LexA/Signal peptidase"/>
    <property type="match status" value="1"/>
</dbReference>
<name>A0ABY2X3A1_9RHOB</name>
<sequence>MVVNCQPCGRDVGMGTVGARLKEERERLGLSQIAFADLGGVKKHAQINYESDRRKPDSSYLSLISKEGADVLYILTGKRVDAPRNPTRTEAQMRQTATDIRRSLDQTISIDGSDYATVARFDVEAAAGDGATVGYVENAERIAFRRAWLDRIGVKPKNAALLRARGSSMEPLIWDGDLLMIDTTMTEPRLYRRGRWKGHQDEIFVLELDGDLRVKSVRRPEEDKVVISSENHVRYEPEVYQGDEISRLRFVGKVVWWGHTAV</sequence>
<dbReference type="InterPro" id="IPR001387">
    <property type="entry name" value="Cro/C1-type_HTH"/>
</dbReference>
<keyword evidence="6" id="KW-1185">Reference proteome</keyword>
<keyword evidence="2" id="KW-0238">DNA-binding</keyword>
<dbReference type="Pfam" id="PF00717">
    <property type="entry name" value="Peptidase_S24"/>
    <property type="match status" value="1"/>
</dbReference>
<evidence type="ECO:0000313" key="6">
    <source>
        <dbReference type="Proteomes" id="UP001193035"/>
    </source>
</evidence>
<dbReference type="PANTHER" id="PTHR40661:SF3">
    <property type="entry name" value="FELS-1 PROPHAGE TRANSCRIPTIONAL REGULATOR"/>
    <property type="match status" value="1"/>
</dbReference>
<feature type="domain" description="HTH cro/C1-type" evidence="4">
    <location>
        <begin position="21"/>
        <end position="66"/>
    </location>
</feature>
<evidence type="ECO:0000259" key="4">
    <source>
        <dbReference type="PROSITE" id="PS50943"/>
    </source>
</evidence>
<dbReference type="SMART" id="SM00530">
    <property type="entry name" value="HTH_XRE"/>
    <property type="match status" value="1"/>
</dbReference>
<dbReference type="CDD" id="cd06529">
    <property type="entry name" value="S24_LexA-like"/>
    <property type="match status" value="1"/>
</dbReference>
<protein>
    <submittedName>
        <fullName evidence="5">Helix-turn-helix transcriptional regulator</fullName>
    </submittedName>
</protein>
<dbReference type="EMBL" id="VCPD01000001">
    <property type="protein sequence ID" value="TMV09857.1"/>
    <property type="molecule type" value="Genomic_DNA"/>
</dbReference>